<dbReference type="AlphaFoldDB" id="A0A3S9HCW6"/>
<keyword evidence="1" id="KW-0812">Transmembrane</keyword>
<dbReference type="KEGG" id="jeh:EJN90_10350"/>
<dbReference type="OrthoDB" id="9778037at2"/>
<dbReference type="Proteomes" id="UP000273326">
    <property type="component" value="Chromosome"/>
</dbReference>
<keyword evidence="3" id="KW-1185">Reference proteome</keyword>
<evidence type="ECO:0000256" key="1">
    <source>
        <dbReference type="SAM" id="Phobius"/>
    </source>
</evidence>
<organism evidence="2 3">
    <name type="scientific">Jeotgalibaca ciconiae</name>
    <dbReference type="NCBI Taxonomy" id="2496265"/>
    <lineage>
        <taxon>Bacteria</taxon>
        <taxon>Bacillati</taxon>
        <taxon>Bacillota</taxon>
        <taxon>Bacilli</taxon>
        <taxon>Lactobacillales</taxon>
        <taxon>Carnobacteriaceae</taxon>
        <taxon>Jeotgalibaca</taxon>
    </lineage>
</organism>
<evidence type="ECO:0000313" key="2">
    <source>
        <dbReference type="EMBL" id="AZP05003.1"/>
    </source>
</evidence>
<keyword evidence="1" id="KW-0472">Membrane</keyword>
<sequence length="346" mass="41329">MKRLAIRKIASYFLAIIFCLMLFIYTMAFPGNTSWFIFLFFLILFFILFFSTLFSWGKAEATIHTQLDQSNNFLIHLVTKSRFPVFIPELTIQLKVKNQVFEVVQPIFFKNKINAEFTDLQIPRGRYQELVVQTYGRDYFGLFLHQKRKKIALDFDIYPKLISVRYRQQYLQKLTSNAQLKQYLKSSPAQFHQIREYMPQDSLKQIDWKSSYRQQKLMTKEYEKEIQPRVSLIFYGVESLYFEELLSLFYTLYEELKLTNTTHIHLIGKIEEKIMKRTDESALLFIEPIKQLEELLSLYQNAMASQDYFIVFAPREVVPSLQNIRKEQAIYFSETELIHTEVSKDI</sequence>
<name>A0A3S9HCW6_9LACT</name>
<accession>A0A3S9HCW6</accession>
<feature type="transmembrane region" description="Helical" evidence="1">
    <location>
        <begin position="35"/>
        <end position="56"/>
    </location>
</feature>
<keyword evidence="1" id="KW-1133">Transmembrane helix</keyword>
<dbReference type="EMBL" id="CP034465">
    <property type="protein sequence ID" value="AZP05003.1"/>
    <property type="molecule type" value="Genomic_DNA"/>
</dbReference>
<dbReference type="PANTHER" id="PTHR34351">
    <property type="entry name" value="SLR1927 PROTEIN-RELATED"/>
    <property type="match status" value="1"/>
</dbReference>
<proteinExistence type="predicted"/>
<gene>
    <name evidence="2" type="ORF">EJN90_10350</name>
</gene>
<feature type="transmembrane region" description="Helical" evidence="1">
    <location>
        <begin position="12"/>
        <end position="29"/>
    </location>
</feature>
<evidence type="ECO:0000313" key="3">
    <source>
        <dbReference type="Proteomes" id="UP000273326"/>
    </source>
</evidence>
<reference evidence="3" key="1">
    <citation type="submission" date="2018-12" db="EMBL/GenBank/DDBJ databases">
        <title>Complete genome sequencing of Jeotgalibaca sp. H21T32.</title>
        <authorList>
            <person name="Bae J.-W."/>
            <person name="Lee S.-Y."/>
        </authorList>
    </citation>
    <scope>NUCLEOTIDE SEQUENCE [LARGE SCALE GENOMIC DNA]</scope>
    <source>
        <strain evidence="3">H21T32</strain>
    </source>
</reference>
<protein>
    <submittedName>
        <fullName evidence="2">DUF58 domain-containing protein</fullName>
    </submittedName>
</protein>
<dbReference type="RefSeq" id="WP_126110956.1">
    <property type="nucleotide sequence ID" value="NZ_CP034465.1"/>
</dbReference>